<dbReference type="AlphaFoldDB" id="A0A3P8ZRW2"/>
<reference evidence="4" key="2">
    <citation type="submission" date="2020-02" db="EMBL/GenBank/DDBJ databases">
        <title>Esox lucius (northern pike) genome, fEsoLuc1, primary haplotype.</title>
        <authorList>
            <person name="Myers G."/>
            <person name="Karagic N."/>
            <person name="Meyer A."/>
            <person name="Pippel M."/>
            <person name="Reichard M."/>
            <person name="Winkler S."/>
            <person name="Tracey A."/>
            <person name="Sims Y."/>
            <person name="Howe K."/>
            <person name="Rhie A."/>
            <person name="Formenti G."/>
            <person name="Durbin R."/>
            <person name="Fedrigo O."/>
            <person name="Jarvis E.D."/>
        </authorList>
    </citation>
    <scope>NUCLEOTIDE SEQUENCE [LARGE SCALE GENOMIC DNA]</scope>
</reference>
<feature type="compositionally biased region" description="Polar residues" evidence="1">
    <location>
        <begin position="313"/>
        <end position="326"/>
    </location>
</feature>
<dbReference type="PANTHER" id="PTHR28673">
    <property type="entry name" value="TRANSMEMBRANE PROTEIN 108"/>
    <property type="match status" value="1"/>
</dbReference>
<keyword evidence="3" id="KW-0732">Signal</keyword>
<dbReference type="GO" id="GO:0014069">
    <property type="term" value="C:postsynaptic density"/>
    <property type="evidence" value="ECO:0007669"/>
    <property type="project" value="TreeGrafter"/>
</dbReference>
<dbReference type="GO" id="GO:0005769">
    <property type="term" value="C:early endosome"/>
    <property type="evidence" value="ECO:0007669"/>
    <property type="project" value="TreeGrafter"/>
</dbReference>
<organism evidence="4 5">
    <name type="scientific">Esox lucius</name>
    <name type="common">Northern pike</name>
    <dbReference type="NCBI Taxonomy" id="8010"/>
    <lineage>
        <taxon>Eukaryota</taxon>
        <taxon>Metazoa</taxon>
        <taxon>Chordata</taxon>
        <taxon>Craniata</taxon>
        <taxon>Vertebrata</taxon>
        <taxon>Euteleostomi</taxon>
        <taxon>Actinopterygii</taxon>
        <taxon>Neopterygii</taxon>
        <taxon>Teleostei</taxon>
        <taxon>Protacanthopterygii</taxon>
        <taxon>Esociformes</taxon>
        <taxon>Esocidae</taxon>
        <taxon>Esox</taxon>
    </lineage>
</organism>
<dbReference type="InterPro" id="IPR031508">
    <property type="entry name" value="TMEM108"/>
</dbReference>
<protein>
    <recommendedName>
        <fullName evidence="6">Transmembrane protein 108</fullName>
    </recommendedName>
</protein>
<dbReference type="Pfam" id="PF15759">
    <property type="entry name" value="TMEM108"/>
    <property type="match status" value="1"/>
</dbReference>
<dbReference type="InParanoid" id="A0A3P8ZRW2"/>
<feature type="region of interest" description="Disordered" evidence="1">
    <location>
        <begin position="29"/>
        <end position="71"/>
    </location>
</feature>
<dbReference type="STRING" id="8010.ENSELUP00000031033"/>
<feature type="region of interest" description="Disordered" evidence="1">
    <location>
        <begin position="360"/>
        <end position="383"/>
    </location>
</feature>
<dbReference type="Ensembl" id="ENSELUT00000006784.3">
    <property type="protein sequence ID" value="ENSELUP00000031033.2"/>
    <property type="gene ID" value="ENSELUG00000008474.3"/>
</dbReference>
<name>A0A3P8ZRW2_ESOLU</name>
<dbReference type="GO" id="GO:0010008">
    <property type="term" value="C:endosome membrane"/>
    <property type="evidence" value="ECO:0007669"/>
    <property type="project" value="TreeGrafter"/>
</dbReference>
<feature type="region of interest" description="Disordered" evidence="1">
    <location>
        <begin position="122"/>
        <end position="335"/>
    </location>
</feature>
<dbReference type="GO" id="GO:1904115">
    <property type="term" value="C:axon cytoplasm"/>
    <property type="evidence" value="ECO:0007669"/>
    <property type="project" value="GOC"/>
</dbReference>
<keyword evidence="2" id="KW-0812">Transmembrane</keyword>
<dbReference type="Bgee" id="ENSELUG00000008474">
    <property type="expression patterns" value="Expressed in heart and 13 other cell types or tissues"/>
</dbReference>
<evidence type="ECO:0000256" key="3">
    <source>
        <dbReference type="SAM" id="SignalP"/>
    </source>
</evidence>
<gene>
    <name evidence="4" type="primary">TMEM108</name>
</gene>
<dbReference type="GeneTree" id="ENSGT00390000000626"/>
<keyword evidence="2" id="KW-0472">Membrane</keyword>
<evidence type="ECO:0008006" key="6">
    <source>
        <dbReference type="Google" id="ProtNLM"/>
    </source>
</evidence>
<reference evidence="4" key="3">
    <citation type="submission" date="2025-08" db="UniProtKB">
        <authorList>
            <consortium name="Ensembl"/>
        </authorList>
    </citation>
    <scope>IDENTIFICATION</scope>
</reference>
<proteinExistence type="predicted"/>
<evidence type="ECO:0000313" key="4">
    <source>
        <dbReference type="Ensembl" id="ENSELUP00000031033.2"/>
    </source>
</evidence>
<dbReference type="OMA" id="EPSMKSH"/>
<sequence>MKRSLQVLRHQLLSVLVILAVSAGLASSNQEPYTSRTTQGPVAMVEPHSAPPNQQLEGSGSGGDAPSLQRGSLPIIWPTTAHGSWGWHLTHHSSLGQTVTPASESSLTYTAATVTLSTVTIKQDPSPDKSAHFPNSDAVQPVHSYSSHHADEVLVPNSGPRGLNAVVNQGHSPLSPGPHGKDAPPPSMISVRGDTLSPEVGGPPAPRRTLEPTDPSQQDFTAELEPSSLSSSVDSGAVPKTPREHAQATPKLSRPHTITARQAHPPSNEDPTEELTTGKSLSEIPHSPARASPSPSPEALPSLAPKPSPLFSNATKTNDTTAQETGSEGGSPLAPQVNATDEAALVSWWPFSNASTYNSSAEGSLDKDMSQRNSSSFTEPSSTASRNFLNRLVPTTTRDPWVNDSSPAFDPPLSRSTICLSKMDIVWIVLAISVPVSSCSVLLTICCMRRKKKSSNQENNLSYWNNAITMDYFNRHAVELPREITCLDNTEEQETCLPPNGDYSDSGVVLVNPFCQETLFINREKACDI</sequence>
<feature type="compositionally biased region" description="Pro residues" evidence="1">
    <location>
        <begin position="294"/>
        <end position="308"/>
    </location>
</feature>
<keyword evidence="2" id="KW-1133">Transmembrane helix</keyword>
<dbReference type="GO" id="GO:0097106">
    <property type="term" value="P:postsynaptic density organization"/>
    <property type="evidence" value="ECO:0007669"/>
    <property type="project" value="TreeGrafter"/>
</dbReference>
<feature type="chain" id="PRO_5044283081" description="Transmembrane protein 108" evidence="3">
    <location>
        <begin position="29"/>
        <end position="529"/>
    </location>
</feature>
<evidence type="ECO:0000256" key="2">
    <source>
        <dbReference type="SAM" id="Phobius"/>
    </source>
</evidence>
<evidence type="ECO:0000256" key="1">
    <source>
        <dbReference type="SAM" id="MobiDB-lite"/>
    </source>
</evidence>
<reference evidence="4" key="4">
    <citation type="submission" date="2025-09" db="UniProtKB">
        <authorList>
            <consortium name="Ensembl"/>
        </authorList>
    </citation>
    <scope>IDENTIFICATION</scope>
</reference>
<feature type="signal peptide" evidence="3">
    <location>
        <begin position="1"/>
        <end position="28"/>
    </location>
</feature>
<dbReference type="PANTHER" id="PTHR28673:SF1">
    <property type="entry name" value="TRANSMEMBRANE PROTEIN 108"/>
    <property type="match status" value="1"/>
</dbReference>
<accession>A0A3P8ZRW2</accession>
<feature type="compositionally biased region" description="Polar residues" evidence="1">
    <location>
        <begin position="29"/>
        <end position="40"/>
    </location>
</feature>
<keyword evidence="5" id="KW-1185">Reference proteome</keyword>
<dbReference type="GO" id="GO:0097484">
    <property type="term" value="P:dendrite extension"/>
    <property type="evidence" value="ECO:0007669"/>
    <property type="project" value="TreeGrafter"/>
</dbReference>
<dbReference type="GeneID" id="105027606"/>
<feature type="transmembrane region" description="Helical" evidence="2">
    <location>
        <begin position="425"/>
        <end position="447"/>
    </location>
</feature>
<dbReference type="FunCoup" id="A0A3P8ZRW2">
    <property type="interactions" value="17"/>
</dbReference>
<dbReference type="RefSeq" id="XP_010898070.2">
    <property type="nucleotide sequence ID" value="XM_010899768.4"/>
</dbReference>
<dbReference type="GO" id="GO:0008090">
    <property type="term" value="P:retrograde axonal transport"/>
    <property type="evidence" value="ECO:0007669"/>
    <property type="project" value="TreeGrafter"/>
</dbReference>
<evidence type="ECO:0000313" key="5">
    <source>
        <dbReference type="Proteomes" id="UP000265140"/>
    </source>
</evidence>
<reference evidence="5" key="1">
    <citation type="journal article" date="2014" name="PLoS ONE">
        <title>The genome and linkage map of the northern pike (Esox lucius): conserved synteny revealed between the salmonid sister group and the Neoteleostei.</title>
        <authorList>
            <person name="Rondeau E.B."/>
            <person name="Minkley D.R."/>
            <person name="Leong J.S."/>
            <person name="Messmer A.M."/>
            <person name="Jantzen J.R."/>
            <person name="von Schalburg K.R."/>
            <person name="Lemon C."/>
            <person name="Bird N.H."/>
            <person name="Koop B.F."/>
        </authorList>
    </citation>
    <scope>NUCLEOTIDE SEQUENCE</scope>
</reference>
<feature type="compositionally biased region" description="Low complexity" evidence="1">
    <location>
        <begin position="374"/>
        <end position="383"/>
    </location>
</feature>
<dbReference type="Proteomes" id="UP000265140">
    <property type="component" value="Chromosome 21"/>
</dbReference>